<feature type="compositionally biased region" description="Polar residues" evidence="1">
    <location>
        <begin position="7"/>
        <end position="21"/>
    </location>
</feature>
<evidence type="ECO:0000313" key="3">
    <source>
        <dbReference type="Proteomes" id="UP000823388"/>
    </source>
</evidence>
<protein>
    <submittedName>
        <fullName evidence="2">Uncharacterized protein</fullName>
    </submittedName>
</protein>
<feature type="compositionally biased region" description="Low complexity" evidence="1">
    <location>
        <begin position="42"/>
        <end position="60"/>
    </location>
</feature>
<dbReference type="AlphaFoldDB" id="A0A8T0MRN8"/>
<feature type="region of interest" description="Disordered" evidence="1">
    <location>
        <begin position="1"/>
        <end position="85"/>
    </location>
</feature>
<dbReference type="Proteomes" id="UP000823388">
    <property type="component" value="Chromosome 9N"/>
</dbReference>
<keyword evidence="3" id="KW-1185">Reference proteome</keyword>
<name>A0A8T0MRN8_PANVG</name>
<reference evidence="2" key="1">
    <citation type="submission" date="2020-05" db="EMBL/GenBank/DDBJ databases">
        <title>WGS assembly of Panicum virgatum.</title>
        <authorList>
            <person name="Lovell J.T."/>
            <person name="Jenkins J."/>
            <person name="Shu S."/>
            <person name="Juenger T.E."/>
            <person name="Schmutz J."/>
        </authorList>
    </citation>
    <scope>NUCLEOTIDE SEQUENCE</scope>
    <source>
        <strain evidence="2">AP13</strain>
    </source>
</reference>
<comment type="caution">
    <text evidence="2">The sequence shown here is derived from an EMBL/GenBank/DDBJ whole genome shotgun (WGS) entry which is preliminary data.</text>
</comment>
<sequence>MPLLNAAPNSRSPFTTAQRSCPPTRPRRAAVASPRSGGGGLPPRMGVRACPSPSSSAAPGRGWGRPDPSSRPRHGPPKQLRHPQQLELRRVQWRAASSPRLSGAPSFLPSLSALGRGARSLTAAESEPPPIPLASISIRRRRSRFRPAAWRIPGPSSGGTAASLRGPSGRRGLCGAGRRLFYSLQPGSVVVGRATAILQPLVGIPGGGSGAAGGESAAVFGGGAPLPQPRAAAGAWG</sequence>
<evidence type="ECO:0000256" key="1">
    <source>
        <dbReference type="SAM" id="MobiDB-lite"/>
    </source>
</evidence>
<dbReference type="EMBL" id="CM029054">
    <property type="protein sequence ID" value="KAG2538802.1"/>
    <property type="molecule type" value="Genomic_DNA"/>
</dbReference>
<gene>
    <name evidence="2" type="ORF">PVAP13_9NG397700</name>
</gene>
<evidence type="ECO:0000313" key="2">
    <source>
        <dbReference type="EMBL" id="KAG2538802.1"/>
    </source>
</evidence>
<organism evidence="2 3">
    <name type="scientific">Panicum virgatum</name>
    <name type="common">Blackwell switchgrass</name>
    <dbReference type="NCBI Taxonomy" id="38727"/>
    <lineage>
        <taxon>Eukaryota</taxon>
        <taxon>Viridiplantae</taxon>
        <taxon>Streptophyta</taxon>
        <taxon>Embryophyta</taxon>
        <taxon>Tracheophyta</taxon>
        <taxon>Spermatophyta</taxon>
        <taxon>Magnoliopsida</taxon>
        <taxon>Liliopsida</taxon>
        <taxon>Poales</taxon>
        <taxon>Poaceae</taxon>
        <taxon>PACMAD clade</taxon>
        <taxon>Panicoideae</taxon>
        <taxon>Panicodae</taxon>
        <taxon>Paniceae</taxon>
        <taxon>Panicinae</taxon>
        <taxon>Panicum</taxon>
        <taxon>Panicum sect. Hiantes</taxon>
    </lineage>
</organism>
<feature type="compositionally biased region" description="Basic residues" evidence="1">
    <location>
        <begin position="71"/>
        <end position="81"/>
    </location>
</feature>
<proteinExistence type="predicted"/>
<accession>A0A8T0MRN8</accession>